<feature type="domain" description="MSL3 chromodomain-like" evidence="8">
    <location>
        <begin position="66"/>
        <end position="96"/>
    </location>
</feature>
<dbReference type="SUPFAM" id="SSF54160">
    <property type="entry name" value="Chromo domain-like"/>
    <property type="match status" value="1"/>
</dbReference>
<name>A0A1R3I8K5_COCAP</name>
<dbReference type="Gramene" id="OMO78841">
    <property type="protein sequence ID" value="OMO78841"/>
    <property type="gene ID" value="CCACVL1_14071"/>
</dbReference>
<dbReference type="InterPro" id="IPR053820">
    <property type="entry name" value="MSL3_chromo-like"/>
</dbReference>
<dbReference type="InterPro" id="IPR026541">
    <property type="entry name" value="MRG_dom"/>
</dbReference>
<keyword evidence="5" id="KW-0539">Nucleus</keyword>
<dbReference type="GO" id="GO:0048586">
    <property type="term" value="P:regulation of long-day photoperiodism, flowering"/>
    <property type="evidence" value="ECO:0007669"/>
    <property type="project" value="UniProtKB-ARBA"/>
</dbReference>
<evidence type="ECO:0000256" key="3">
    <source>
        <dbReference type="ARBA" id="ARBA00023015"/>
    </source>
</evidence>
<proteinExistence type="predicted"/>
<dbReference type="GO" id="GO:0006325">
    <property type="term" value="P:chromatin organization"/>
    <property type="evidence" value="ECO:0007669"/>
    <property type="project" value="UniProtKB-KW"/>
</dbReference>
<evidence type="ECO:0000256" key="2">
    <source>
        <dbReference type="ARBA" id="ARBA00022853"/>
    </source>
</evidence>
<feature type="domain" description="MRG" evidence="7">
    <location>
        <begin position="133"/>
        <end position="288"/>
    </location>
</feature>
<dbReference type="FunFam" id="1.10.274.30:FF:000005">
    <property type="entry name" value="Chromatin modification-related protein EAF3"/>
    <property type="match status" value="1"/>
</dbReference>
<sequence length="334" mass="38830">MGSSNTAINDDDDSATESDNNTVSKTDHDSDSETETDEEFRNRYDSNPFREDEKVLAYHNHRIYQAKGWNKNWDEWVGIDRLMKDTEENRQKQEALGKKSQEENKTELRPTKRGTGRVFHNKLRHPKGSRGKRRKSDSSNKEKSTVPSEKLVNVQIPLTLKKQLVDDFEFVTHLGKLVKLPRSPNVEEIVKMYLEYRSKKDGMVTDSVQEVFKGIRAYFNRALPMMLLYKSERQQYDDIITEDIHPSTVYGAEHLLRLFVKLPELLVRADIEEETLLELQQELVDFLKCELYHFSGYLYKSSVLFLSLREVPKGVDEPLEFGGQALVPFLLSSF</sequence>
<dbReference type="Pfam" id="PF22732">
    <property type="entry name" value="MSL3_chromo-like"/>
    <property type="match status" value="1"/>
</dbReference>
<dbReference type="GO" id="GO:1990841">
    <property type="term" value="F:promoter-specific chromatin binding"/>
    <property type="evidence" value="ECO:0007669"/>
    <property type="project" value="UniProtKB-ARBA"/>
</dbReference>
<keyword evidence="2" id="KW-0156">Chromatin regulator</keyword>
<evidence type="ECO:0000256" key="6">
    <source>
        <dbReference type="SAM" id="MobiDB-lite"/>
    </source>
</evidence>
<gene>
    <name evidence="9" type="ORF">CCACVL1_14071</name>
</gene>
<dbReference type="STRING" id="210143.A0A1R3I8K5"/>
<evidence type="ECO:0000256" key="4">
    <source>
        <dbReference type="ARBA" id="ARBA00023163"/>
    </source>
</evidence>
<feature type="compositionally biased region" description="Basic and acidic residues" evidence="6">
    <location>
        <begin position="88"/>
        <end position="110"/>
    </location>
</feature>
<dbReference type="InterPro" id="IPR008676">
    <property type="entry name" value="MRG"/>
</dbReference>
<dbReference type="GO" id="GO:0000123">
    <property type="term" value="C:histone acetyltransferase complex"/>
    <property type="evidence" value="ECO:0007669"/>
    <property type="project" value="TreeGrafter"/>
</dbReference>
<evidence type="ECO:0000256" key="5">
    <source>
        <dbReference type="ARBA" id="ARBA00023242"/>
    </source>
</evidence>
<feature type="region of interest" description="Disordered" evidence="6">
    <location>
        <begin position="1"/>
        <end position="53"/>
    </location>
</feature>
<protein>
    <submittedName>
        <fullName evidence="9">MRG family protein</fullName>
    </submittedName>
</protein>
<dbReference type="OrthoDB" id="124855at2759"/>
<keyword evidence="10" id="KW-1185">Reference proteome</keyword>
<keyword evidence="3" id="KW-0805">Transcription regulation</keyword>
<feature type="compositionally biased region" description="Basic and acidic residues" evidence="6">
    <location>
        <begin position="39"/>
        <end position="53"/>
    </location>
</feature>
<dbReference type="InterPro" id="IPR038217">
    <property type="entry name" value="MRG_C_sf"/>
</dbReference>
<evidence type="ECO:0000313" key="10">
    <source>
        <dbReference type="Proteomes" id="UP000188268"/>
    </source>
</evidence>
<dbReference type="Proteomes" id="UP000188268">
    <property type="component" value="Unassembled WGS sequence"/>
</dbReference>
<accession>A0A1R3I8K5</accession>
<dbReference type="Pfam" id="PF05712">
    <property type="entry name" value="MRG"/>
    <property type="match status" value="1"/>
</dbReference>
<keyword evidence="4" id="KW-0804">Transcription</keyword>
<organism evidence="9 10">
    <name type="scientific">Corchorus capsularis</name>
    <name type="common">Jute</name>
    <dbReference type="NCBI Taxonomy" id="210143"/>
    <lineage>
        <taxon>Eukaryota</taxon>
        <taxon>Viridiplantae</taxon>
        <taxon>Streptophyta</taxon>
        <taxon>Embryophyta</taxon>
        <taxon>Tracheophyta</taxon>
        <taxon>Spermatophyta</taxon>
        <taxon>Magnoliopsida</taxon>
        <taxon>eudicotyledons</taxon>
        <taxon>Gunneridae</taxon>
        <taxon>Pentapetalae</taxon>
        <taxon>rosids</taxon>
        <taxon>malvids</taxon>
        <taxon>Malvales</taxon>
        <taxon>Malvaceae</taxon>
        <taxon>Grewioideae</taxon>
        <taxon>Apeibeae</taxon>
        <taxon>Corchorus</taxon>
    </lineage>
</organism>
<evidence type="ECO:0000259" key="7">
    <source>
        <dbReference type="Pfam" id="PF05712"/>
    </source>
</evidence>
<feature type="compositionally biased region" description="Basic residues" evidence="6">
    <location>
        <begin position="111"/>
        <end position="135"/>
    </location>
</feature>
<dbReference type="EMBL" id="AWWV01010515">
    <property type="protein sequence ID" value="OMO78841.1"/>
    <property type="molecule type" value="Genomic_DNA"/>
</dbReference>
<dbReference type="PROSITE" id="PS51640">
    <property type="entry name" value="MRG"/>
    <property type="match status" value="1"/>
</dbReference>
<dbReference type="OMA" id="HKFFDIE"/>
<reference evidence="9 10" key="1">
    <citation type="submission" date="2013-09" db="EMBL/GenBank/DDBJ databases">
        <title>Corchorus capsularis genome sequencing.</title>
        <authorList>
            <person name="Alam M."/>
            <person name="Haque M.S."/>
            <person name="Islam M.S."/>
            <person name="Emdad E.M."/>
            <person name="Islam M.M."/>
            <person name="Ahmed B."/>
            <person name="Halim A."/>
            <person name="Hossen Q.M.M."/>
            <person name="Hossain M.Z."/>
            <person name="Ahmed R."/>
            <person name="Khan M.M."/>
            <person name="Islam R."/>
            <person name="Rashid M.M."/>
            <person name="Khan S.A."/>
            <person name="Rahman M.S."/>
            <person name="Alam M."/>
        </authorList>
    </citation>
    <scope>NUCLEOTIDE SEQUENCE [LARGE SCALE GENOMIC DNA]</scope>
    <source>
        <strain evidence="10">cv. CVL-1</strain>
        <tissue evidence="9">Whole seedling</tissue>
    </source>
</reference>
<dbReference type="GO" id="GO:0006355">
    <property type="term" value="P:regulation of DNA-templated transcription"/>
    <property type="evidence" value="ECO:0007669"/>
    <property type="project" value="InterPro"/>
</dbReference>
<dbReference type="Gene3D" id="1.10.274.30">
    <property type="entry name" value="MRG domain"/>
    <property type="match status" value="1"/>
</dbReference>
<dbReference type="Gene3D" id="2.30.30.140">
    <property type="match status" value="1"/>
</dbReference>
<dbReference type="PANTHER" id="PTHR10880">
    <property type="entry name" value="MORTALITY FACTOR 4-LIKE PROTEIN"/>
    <property type="match status" value="1"/>
</dbReference>
<comment type="subcellular location">
    <subcellularLocation>
        <location evidence="1">Nucleus</location>
    </subcellularLocation>
</comment>
<dbReference type="PANTHER" id="PTHR10880:SF44">
    <property type="entry name" value="PROTEIN MRG2"/>
    <property type="match status" value="1"/>
</dbReference>
<feature type="region of interest" description="Disordered" evidence="6">
    <location>
        <begin position="88"/>
        <end position="148"/>
    </location>
</feature>
<evidence type="ECO:0000256" key="1">
    <source>
        <dbReference type="ARBA" id="ARBA00004123"/>
    </source>
</evidence>
<dbReference type="InterPro" id="IPR016197">
    <property type="entry name" value="Chromo-like_dom_sf"/>
</dbReference>
<evidence type="ECO:0000313" key="9">
    <source>
        <dbReference type="EMBL" id="OMO78841.1"/>
    </source>
</evidence>
<comment type="caution">
    <text evidence="9">The sequence shown here is derived from an EMBL/GenBank/DDBJ whole genome shotgun (WGS) entry which is preliminary data.</text>
</comment>
<dbReference type="AlphaFoldDB" id="A0A1R3I8K5"/>
<evidence type="ECO:0000259" key="8">
    <source>
        <dbReference type="Pfam" id="PF22732"/>
    </source>
</evidence>
<dbReference type="GO" id="GO:0005634">
    <property type="term" value="C:nucleus"/>
    <property type="evidence" value="ECO:0007669"/>
    <property type="project" value="UniProtKB-SubCell"/>
</dbReference>